<dbReference type="Proteomes" id="UP000037737">
    <property type="component" value="Unassembled WGS sequence"/>
</dbReference>
<protein>
    <submittedName>
        <fullName evidence="2">Uncharacterized protein</fullName>
    </submittedName>
</protein>
<proteinExistence type="predicted"/>
<dbReference type="PATRIC" id="fig|84292.3.peg.1374"/>
<accession>A0A0M8MPG0</accession>
<sequence length="519" mass="51997">MDDLLTASGNEAVTRRAGWTRVLRTNRPLWIAAAAAIVALVAGLLIGRFVVPADAVTADAPAPGLVTVPVEYGVLSNDVTIRGDVGYADAVEVTIDTAALGGPAVVTGAVPETGTELEALSVALAVAGRPVIVLPGELPAYRTLVYGMSGPDVTQFKQAMASVGIDAGDPASDVFDAAAAAAVTELYSRIGYPAPPLPEGAADGLDAAQEAVAAGEQSVAAAEAELGRASSGPSAVEIRQADNAVASAHRALESARAARPSPPDDSPAAVAQWQASVGDAEDALALAQLQRDQLGAGSDVSAQRAAVDAARGQLADARAALERAQQAALPTLPSGEVLYLTDLPRRVDAVNVARGQVLQGAAMVVSGASTTIVGGVAAADASLLSVGDIATFDLPDGGLHEAEVTALTPGADAGARWTVTLEPAPLDPEQAVQVQGRNVRVTIPVGATGGDVLFVPIVALTAGPGGESRVEVVDGDPRDGENADTRLVVVEAGLAAGGQVEVTATEGELDEGDLVVVGR</sequence>
<evidence type="ECO:0000256" key="1">
    <source>
        <dbReference type="SAM" id="Phobius"/>
    </source>
</evidence>
<comment type="caution">
    <text evidence="2">The sequence shown here is derived from an EMBL/GenBank/DDBJ whole genome shotgun (WGS) entry which is preliminary data.</text>
</comment>
<evidence type="ECO:0000313" key="3">
    <source>
        <dbReference type="Proteomes" id="UP000037737"/>
    </source>
</evidence>
<dbReference type="EMBL" id="LAVO01000006">
    <property type="protein sequence ID" value="KOS11170.1"/>
    <property type="molecule type" value="Genomic_DNA"/>
</dbReference>
<name>A0A0M8MPG0_9MICO</name>
<keyword evidence="1" id="KW-0472">Membrane</keyword>
<keyword evidence="1" id="KW-0812">Transmembrane</keyword>
<dbReference type="AlphaFoldDB" id="A0A0M8MPG0"/>
<feature type="transmembrane region" description="Helical" evidence="1">
    <location>
        <begin position="29"/>
        <end position="51"/>
    </location>
</feature>
<keyword evidence="3" id="KW-1185">Reference proteome</keyword>
<evidence type="ECO:0000313" key="2">
    <source>
        <dbReference type="EMBL" id="KOS11170.1"/>
    </source>
</evidence>
<organism evidence="2 3">
    <name type="scientific">Microbacterium aurantiacum</name>
    <dbReference type="NCBI Taxonomy" id="162393"/>
    <lineage>
        <taxon>Bacteria</taxon>
        <taxon>Bacillati</taxon>
        <taxon>Actinomycetota</taxon>
        <taxon>Actinomycetes</taxon>
        <taxon>Micrococcales</taxon>
        <taxon>Microbacteriaceae</taxon>
        <taxon>Microbacterium</taxon>
    </lineage>
</organism>
<reference evidence="2" key="1">
    <citation type="submission" date="2015-04" db="EMBL/GenBank/DDBJ databases">
        <title>Complete genome sequence of Microbacterium chocolatum SIT 101, a bacterium enantioselectively hydrolyzing mesomeric diesters.</title>
        <authorList>
            <person name="Li X."/>
            <person name="Xu Y."/>
        </authorList>
    </citation>
    <scope>NUCLEOTIDE SEQUENCE [LARGE SCALE GENOMIC DNA]</scope>
    <source>
        <strain evidence="2">SIT 101</strain>
    </source>
</reference>
<gene>
    <name evidence="2" type="ORF">XI38_06735</name>
</gene>
<keyword evidence="1" id="KW-1133">Transmembrane helix</keyword>